<feature type="domain" description="4Fe-4S ferredoxin-type" evidence="1">
    <location>
        <begin position="36"/>
        <end position="64"/>
    </location>
</feature>
<dbReference type="Gene3D" id="3.30.70.20">
    <property type="match status" value="1"/>
</dbReference>
<dbReference type="EMBL" id="PFPI01000007">
    <property type="protein sequence ID" value="PIZ93918.1"/>
    <property type="molecule type" value="Genomic_DNA"/>
</dbReference>
<evidence type="ECO:0000313" key="2">
    <source>
        <dbReference type="EMBL" id="PIZ93918.1"/>
    </source>
</evidence>
<evidence type="ECO:0000313" key="3">
    <source>
        <dbReference type="Proteomes" id="UP000230078"/>
    </source>
</evidence>
<dbReference type="SUPFAM" id="SSF54862">
    <property type="entry name" value="4Fe-4S ferredoxins"/>
    <property type="match status" value="1"/>
</dbReference>
<dbReference type="InterPro" id="IPR017896">
    <property type="entry name" value="4Fe4S_Fe-S-bd"/>
</dbReference>
<gene>
    <name evidence="2" type="ORF">COX83_00535</name>
</gene>
<name>A0A2M7V5M5_9BACT</name>
<dbReference type="PROSITE" id="PS51379">
    <property type="entry name" value="4FE4S_FER_2"/>
    <property type="match status" value="1"/>
</dbReference>
<sequence>MKYNPPINTDSDADIAMPDSMPDEYYQGIRKEGKIRRIVVDKQACIGAMSCTVVAPLAFQMDEEDIAYIPEGHQLADEETLLLGAQSCPVLAIHLYDKDGKKIFPEE</sequence>
<dbReference type="Pfam" id="PF13370">
    <property type="entry name" value="Fer4_13"/>
    <property type="match status" value="1"/>
</dbReference>
<evidence type="ECO:0000259" key="1">
    <source>
        <dbReference type="PROSITE" id="PS51379"/>
    </source>
</evidence>
<dbReference type="Proteomes" id="UP000230078">
    <property type="component" value="Unassembled WGS sequence"/>
</dbReference>
<protein>
    <recommendedName>
        <fullName evidence="1">4Fe-4S ferredoxin-type domain-containing protein</fullName>
    </recommendedName>
</protein>
<reference evidence="3" key="1">
    <citation type="submission" date="2017-09" db="EMBL/GenBank/DDBJ databases">
        <title>Depth-based differentiation of microbial function through sediment-hosted aquifers and enrichment of novel symbionts in the deep terrestrial subsurface.</title>
        <authorList>
            <person name="Probst A.J."/>
            <person name="Ladd B."/>
            <person name="Jarett J.K."/>
            <person name="Geller-Mcgrath D.E."/>
            <person name="Sieber C.M.K."/>
            <person name="Emerson J.B."/>
            <person name="Anantharaman K."/>
            <person name="Thomas B.C."/>
            <person name="Malmstrom R."/>
            <person name="Stieglmeier M."/>
            <person name="Klingl A."/>
            <person name="Woyke T."/>
            <person name="Ryan C.M."/>
            <person name="Banfield J.F."/>
        </authorList>
    </citation>
    <scope>NUCLEOTIDE SEQUENCE [LARGE SCALE GENOMIC DNA]</scope>
</reference>
<organism evidence="2 3">
    <name type="scientific">Candidatus Magasanikbacteria bacterium CG_4_10_14_0_2_um_filter_41_31</name>
    <dbReference type="NCBI Taxonomy" id="1974639"/>
    <lineage>
        <taxon>Bacteria</taxon>
        <taxon>Candidatus Magasanikiibacteriota</taxon>
    </lineage>
</organism>
<comment type="caution">
    <text evidence="2">The sequence shown here is derived from an EMBL/GenBank/DDBJ whole genome shotgun (WGS) entry which is preliminary data.</text>
</comment>
<proteinExistence type="predicted"/>
<dbReference type="AlphaFoldDB" id="A0A2M7V5M5"/>
<accession>A0A2M7V5M5</accession>